<reference evidence="11" key="6">
    <citation type="journal article" date="2006" name="Mol. Biol. Cell">
        <title>Loading of the 3F3/2 antigen onto kinetochores is dependent on the ordered assembly of the spindle checkpoint proteins.</title>
        <authorList>
            <person name="Wong O.K."/>
            <person name="Fang G."/>
        </authorList>
    </citation>
    <scope>NUCLEOTIDE SEQUENCE</scope>
</reference>
<feature type="domain" description="Protein kinase" evidence="7">
    <location>
        <begin position="839"/>
        <end position="1137"/>
    </location>
</feature>
<evidence type="ECO:0000259" key="8">
    <source>
        <dbReference type="PROSITE" id="PS51489"/>
    </source>
</evidence>
<dbReference type="GO" id="GO:0005634">
    <property type="term" value="C:nucleus"/>
    <property type="evidence" value="ECO:0000318"/>
    <property type="project" value="GO_Central"/>
</dbReference>
<sequence length="1137" mass="127275">MDLQSQAQMFEAHIQGYKGDDPLDLWDRYVLWAEEALPPQEKQNIFCLLERLVRNFIGDKRYCNDERYLKYCIRFADTINEPGQYFEYLYNQGIGHQSAALHVTWAQLLETQGDLQSASALYQKAIHSNAKPMEILDQHYRTFQIRNSQANIANRGAPVEPLGNSQILNQMNPTSASSNVDQLSVAKCESSTPSENHPSQESACNVDRSGNKWVTISKSAVVPQPVKCVGVEVKQVPMYCKDKLVCADSELSFEEFRASIYRKKYEQRRKMQQWEEEERKYKKFKEEAALQEQLLKQKMEQLSSLLHVQGRQEVLPQNTARQMPEVPQTTNSHFSISSGPITQNLPESETQASLVTDEPISVPTSLSAPAMPQMASSSMSSFGRKGCSPAAAEEWMPAPVDQSSVLSVAAPHVPRARVSEQSILNKSQSNLDRSTATVLEMSKQVCQDTSSIVQGLRVQPGKKEVSAVGNSSGYLANTSHVTPNTSLGLVQATPSKVLPSPTVNTKEALGFIMDIFQTSTLPDNVEEEEEETQDEIDQEFEAFCRNDNKTGPNTVGFPVLPNVAPALPLDFCIFEDNVGKVNDLQSKPVEVKSLRERPALRPPLKSNEEVKAAESSVDDSTVWAVRCNKTLASSPNSTGDFALAARLASTPANKQTQPTWQTLEDKENAVADSVVHTVFDFAEDKVIQVSKSRKLSPIQEQSPEHSKISGAVQSPSCTVIPAESPAAELISDYVEQTGQKLAACKLSDTLYQPALGSLEDPWGVTTQTLDPYEEEKTETIVNAPPELVIIENAWDEKLIDRLLSELPKSLGSHENYYPCHTMVPVLKPKMEVKLGSNSFYIDNLLGEGAFAHVYQASLLDTNIQSNQKFILKVQKPAKPWEFYIGTQIRERINPELRHLFIGFHAAHLFDNGSVLVGDLYNYGSLLNAINLYKKLSEKVMPAPLVMYFAINILYMVEQLHNIGIIHGDVKPDNFAIGERFLENESCSLDFVSHGLALIDLGQSIDMTLFPKGTAFMGKCDTSCFQCTEMLTKKPWNYQTDYFGVAGTVYCMMFGNYMKVKNEQGVWKPDGSFKRYQHGELWTEFFHTLLNVPDCHSPSPLRALREKLMSTFMLYTNKIKSFRNRLVILLLENKPSRK</sequence>
<dbReference type="Pfam" id="PF08311">
    <property type="entry name" value="Mad3_BUB1_I"/>
    <property type="match status" value="1"/>
</dbReference>
<dbReference type="Xenbase" id="XB-GENE-974769">
    <property type="gene designation" value="bub1.L"/>
</dbReference>
<dbReference type="GO" id="GO:0004672">
    <property type="term" value="F:protein kinase activity"/>
    <property type="evidence" value="ECO:0000318"/>
    <property type="project" value="GO_Central"/>
</dbReference>
<dbReference type="OrthoDB" id="248495at2759"/>
<dbReference type="KEGG" id="xla:398234"/>
<dbReference type="Pfam" id="PF00069">
    <property type="entry name" value="Pkinase"/>
    <property type="match status" value="1"/>
</dbReference>
<reference evidence="11" key="2">
    <citation type="journal article" date="2001" name="J. Cell Biol.">
        <title>Spindle checkpoint protein Bub1 is required for kinetochore localization of Mad1, Mad2, Bub3, and CENP-E, independently of its kinase activity.</title>
        <authorList>
            <person name="Sharp-Baker H."/>
            <person name="Chen R.H."/>
        </authorList>
    </citation>
    <scope>NUCLEOTIDE SEQUENCE</scope>
</reference>
<dbReference type="PANTHER" id="PTHR14030">
    <property type="entry name" value="MITOTIC CHECKPOINT SERINE/THREONINE-PROTEIN KINASE BUB1"/>
    <property type="match status" value="1"/>
</dbReference>
<protein>
    <submittedName>
        <fullName evidence="11">BUB1 mitotic checkpoint serine/threonine kinase L homeolog</fullName>
    </submittedName>
    <submittedName>
        <fullName evidence="9">LOC398234 protein</fullName>
    </submittedName>
</protein>
<evidence type="ECO:0000256" key="3">
    <source>
        <dbReference type="ARBA" id="ARBA00022838"/>
    </source>
</evidence>
<dbReference type="Gene3D" id="1.25.40.430">
    <property type="match status" value="1"/>
</dbReference>
<reference evidence="9" key="5">
    <citation type="submission" date="2004-06" db="EMBL/GenBank/DDBJ databases">
        <authorList>
            <consortium name="NIH - Xenopus Gene Collection (XGC) project"/>
        </authorList>
    </citation>
    <scope>NUCLEOTIDE SEQUENCE [LARGE SCALE MRNA]</scope>
    <source>
        <tissue evidence="9">Embryo</tissue>
    </source>
</reference>
<proteinExistence type="evidence at transcript level"/>
<dbReference type="InterPro" id="IPR000719">
    <property type="entry name" value="Prot_kinase_dom"/>
</dbReference>
<dbReference type="InterPro" id="IPR011009">
    <property type="entry name" value="Kinase-like_dom_sf"/>
</dbReference>
<dbReference type="SUPFAM" id="SSF56112">
    <property type="entry name" value="Protein kinase-like (PK-like)"/>
    <property type="match status" value="1"/>
</dbReference>
<reference evidence="11" key="4">
    <citation type="journal article" date="2004" name="EMBO J.">
        <title>Phosphorylation and activation of Bub1 on unattached chromosomes facilitate the spindle checkpoint.</title>
        <authorList>
            <person name="Chen R.H."/>
        </authorList>
    </citation>
    <scope>NUCLEOTIDE SEQUENCE</scope>
</reference>
<evidence type="ECO:0000313" key="10">
    <source>
        <dbReference type="Proteomes" id="UP000186698"/>
    </source>
</evidence>
<dbReference type="RefSeq" id="NP_001082116.1">
    <property type="nucleotide sequence ID" value="NM_001088647.1"/>
</dbReference>
<comment type="subcellular location">
    <subcellularLocation>
        <location evidence="1">Chromosome</location>
        <location evidence="1">Centromere</location>
        <location evidence="1">Kinetochore</location>
    </subcellularLocation>
</comment>
<accession>Q6GPC9</accession>
<keyword evidence="11" id="KW-0808">Transferase</keyword>
<keyword evidence="2" id="KW-0158">Chromosome</keyword>
<dbReference type="InterPro" id="IPR017441">
    <property type="entry name" value="Protein_kinase_ATP_BS"/>
</dbReference>
<dbReference type="PROSITE" id="PS51489">
    <property type="entry name" value="BUB1_N"/>
    <property type="match status" value="1"/>
</dbReference>
<dbReference type="GO" id="GO:0000776">
    <property type="term" value="C:kinetochore"/>
    <property type="evidence" value="ECO:0000318"/>
    <property type="project" value="GO_Central"/>
</dbReference>
<dbReference type="PRO" id="PR:Q6GPC9"/>
<evidence type="ECO:0000256" key="4">
    <source>
        <dbReference type="ARBA" id="ARBA00023328"/>
    </source>
</evidence>
<organism evidence="9">
    <name type="scientific">Xenopus laevis</name>
    <name type="common">African clawed frog</name>
    <dbReference type="NCBI Taxonomy" id="8355"/>
    <lineage>
        <taxon>Eukaryota</taxon>
        <taxon>Metazoa</taxon>
        <taxon>Chordata</taxon>
        <taxon>Craniata</taxon>
        <taxon>Vertebrata</taxon>
        <taxon>Euteleostomi</taxon>
        <taxon>Amphibia</taxon>
        <taxon>Batrachia</taxon>
        <taxon>Anura</taxon>
        <taxon>Pipoidea</taxon>
        <taxon>Pipidae</taxon>
        <taxon>Xenopodinae</taxon>
        <taxon>Xenopus</taxon>
        <taxon>Xenopus</taxon>
    </lineage>
</organism>
<feature type="domain" description="BUB1 N-terminal" evidence="8">
    <location>
        <begin position="10"/>
        <end position="166"/>
    </location>
</feature>
<keyword evidence="10" id="KW-1185">Reference proteome</keyword>
<reference evidence="11" key="7">
    <citation type="journal article" date="2007" name="J. Cell Biol.">
        <title>Cdk1 phosphorylation of BubR1 controls spindle checkpoint arrest and Plk1-mediated formation of the 3F3/2 epitope.</title>
        <authorList>
            <person name="Wong O.K."/>
            <person name="Fang G."/>
        </authorList>
    </citation>
    <scope>NUCLEOTIDE SEQUENCE</scope>
</reference>
<gene>
    <name evidence="11 12" type="primary">bub1.L</name>
    <name evidence="11" type="synonym">bub1</name>
    <name evidence="11" type="synonym">bub1a</name>
    <name evidence="9" type="synonym">LOC398234</name>
    <name evidence="11" type="synonym">xbub1</name>
</gene>
<dbReference type="PROSITE" id="PS00107">
    <property type="entry name" value="PROTEIN_KINASE_ATP"/>
    <property type="match status" value="1"/>
</dbReference>
<evidence type="ECO:0000313" key="11">
    <source>
        <dbReference type="RefSeq" id="NP_001082116.1"/>
    </source>
</evidence>
<keyword evidence="4" id="KW-0137">Centromere</keyword>
<dbReference type="CTD" id="398234"/>
<dbReference type="SMART" id="SM00777">
    <property type="entry name" value="Mad3_BUB1_I"/>
    <property type="match status" value="1"/>
</dbReference>
<keyword evidence="3" id="KW-0995">Kinetochore</keyword>
<dbReference type="GO" id="GO:0005524">
    <property type="term" value="F:ATP binding"/>
    <property type="evidence" value="ECO:0007669"/>
    <property type="project" value="UniProtKB-UniRule"/>
</dbReference>
<dbReference type="EMBL" id="BC073212">
    <property type="protein sequence ID" value="AAH73212.1"/>
    <property type="molecule type" value="mRNA"/>
</dbReference>
<evidence type="ECO:0000313" key="12">
    <source>
        <dbReference type="Xenbase" id="XB-GENE-974769"/>
    </source>
</evidence>
<dbReference type="Proteomes" id="UP000186698">
    <property type="component" value="Chromosome 5L"/>
</dbReference>
<dbReference type="GO" id="GO:0007094">
    <property type="term" value="P:mitotic spindle assembly checkpoint signaling"/>
    <property type="evidence" value="ECO:0000318"/>
    <property type="project" value="GO_Central"/>
</dbReference>
<dbReference type="GeneID" id="398234"/>
<keyword evidence="5" id="KW-0067">ATP-binding</keyword>
<name>Q6GPC9_XENLA</name>
<dbReference type="AlphaFoldDB" id="Q6GPC9"/>
<keyword evidence="11" id="KW-0418">Kinase</keyword>
<reference evidence="11" key="3">
    <citation type="journal article" date="2002" name="Dev. Dyn.">
        <title>Genetic and genomic tools for Xenopus research: The NIH Xenopus initiative.</title>
        <authorList>
            <person name="Klein S.L."/>
            <person name="Strausberg R.L."/>
            <person name="Wagner L."/>
            <person name="Pontius J."/>
            <person name="Clifton S.W."/>
            <person name="Richardson P."/>
        </authorList>
    </citation>
    <scope>NUCLEOTIDE SEQUENCE</scope>
</reference>
<evidence type="ECO:0000313" key="9">
    <source>
        <dbReference type="EMBL" id="AAH73212.1"/>
    </source>
</evidence>
<dbReference type="InterPro" id="IPR015661">
    <property type="entry name" value="Bub1/Mad3"/>
</dbReference>
<dbReference type="CDD" id="cd14028">
    <property type="entry name" value="STKc_Bub1_vert"/>
    <property type="match status" value="1"/>
</dbReference>
<dbReference type="AGR" id="Xenbase:XB-GENE-974769"/>
<dbReference type="InterPro" id="IPR013212">
    <property type="entry name" value="Mad3/Bub1_I"/>
</dbReference>
<evidence type="ECO:0000256" key="2">
    <source>
        <dbReference type="ARBA" id="ARBA00022454"/>
    </source>
</evidence>
<dbReference type="DNASU" id="398234"/>
<feature type="binding site" evidence="5">
    <location>
        <position position="872"/>
    </location>
    <ligand>
        <name>ATP</name>
        <dbReference type="ChEBI" id="CHEBI:30616"/>
    </ligand>
</feature>
<reference evidence="11" key="1">
    <citation type="journal article" date="2001" name="Curr. Biol.">
        <title>Bub1 is activated by the protein kinase p90(Rsk) during Xenopus oocyte maturation.</title>
        <authorList>
            <person name="Schwab M.S."/>
            <person name="Roberts B.T."/>
            <person name="Gross S.D."/>
            <person name="Tunquist B.J."/>
            <person name="Taieb F.E."/>
            <person name="Lewellyn A.L."/>
            <person name="Maller J.L."/>
        </authorList>
    </citation>
    <scope>NUCLEOTIDE SEQUENCE</scope>
</reference>
<keyword evidence="5" id="KW-0547">Nucleotide-binding</keyword>
<evidence type="ECO:0000256" key="5">
    <source>
        <dbReference type="PROSITE-ProRule" id="PRU10141"/>
    </source>
</evidence>
<dbReference type="GO" id="GO:0051754">
    <property type="term" value="P:meiotic sister chromatid cohesion, centromeric"/>
    <property type="evidence" value="ECO:0000318"/>
    <property type="project" value="GO_Central"/>
</dbReference>
<dbReference type="FunFam" id="1.10.510.10:FF:000390">
    <property type="entry name" value="Mitotic checkpoint serine/threonine-protein kinase BUB1"/>
    <property type="match status" value="1"/>
</dbReference>
<evidence type="ECO:0000256" key="6">
    <source>
        <dbReference type="SAM" id="MobiDB-lite"/>
    </source>
</evidence>
<reference evidence="11" key="8">
    <citation type="submission" date="2025-04" db="UniProtKB">
        <authorList>
            <consortium name="RefSeq"/>
        </authorList>
    </citation>
    <scope>IDENTIFICATION</scope>
</reference>
<evidence type="ECO:0000259" key="7">
    <source>
        <dbReference type="PROSITE" id="PS50011"/>
    </source>
</evidence>
<dbReference type="Gene3D" id="1.10.510.10">
    <property type="entry name" value="Transferase(Phosphotransferase) domain 1"/>
    <property type="match status" value="1"/>
</dbReference>
<feature type="region of interest" description="Disordered" evidence="6">
    <location>
        <begin position="316"/>
        <end position="350"/>
    </location>
</feature>
<dbReference type="Bgee" id="398234">
    <property type="expression patterns" value="Expressed in blastula and 18 other cell types or tissues"/>
</dbReference>
<dbReference type="SMART" id="SM00220">
    <property type="entry name" value="S_TKc"/>
    <property type="match status" value="1"/>
</dbReference>
<dbReference type="PANTHER" id="PTHR14030:SF26">
    <property type="entry name" value="MITOTIC CHECKPOINT SERINE_THREONINE-PROTEIN KINASE BUB1"/>
    <property type="match status" value="1"/>
</dbReference>
<dbReference type="Gene3D" id="6.10.130.20">
    <property type="match status" value="1"/>
</dbReference>
<evidence type="ECO:0000256" key="1">
    <source>
        <dbReference type="ARBA" id="ARBA00004629"/>
    </source>
</evidence>
<dbReference type="PROSITE" id="PS50011">
    <property type="entry name" value="PROTEIN_KINASE_DOM"/>
    <property type="match status" value="1"/>
</dbReference>